<protein>
    <submittedName>
        <fullName evidence="1">Uncharacterized protein</fullName>
    </submittedName>
</protein>
<proteinExistence type="predicted"/>
<dbReference type="EMBL" id="BLXT01007857">
    <property type="protein sequence ID" value="GFO43260.1"/>
    <property type="molecule type" value="Genomic_DNA"/>
</dbReference>
<organism evidence="1 2">
    <name type="scientific">Plakobranchus ocellatus</name>
    <dbReference type="NCBI Taxonomy" id="259542"/>
    <lineage>
        <taxon>Eukaryota</taxon>
        <taxon>Metazoa</taxon>
        <taxon>Spiralia</taxon>
        <taxon>Lophotrochozoa</taxon>
        <taxon>Mollusca</taxon>
        <taxon>Gastropoda</taxon>
        <taxon>Heterobranchia</taxon>
        <taxon>Euthyneura</taxon>
        <taxon>Panpulmonata</taxon>
        <taxon>Sacoglossa</taxon>
        <taxon>Placobranchoidea</taxon>
        <taxon>Plakobranchidae</taxon>
        <taxon>Plakobranchus</taxon>
    </lineage>
</organism>
<evidence type="ECO:0000313" key="2">
    <source>
        <dbReference type="Proteomes" id="UP000735302"/>
    </source>
</evidence>
<accession>A0AAV4DGU9</accession>
<dbReference type="AlphaFoldDB" id="A0AAV4DGU9"/>
<comment type="caution">
    <text evidence="1">The sequence shown here is derived from an EMBL/GenBank/DDBJ whole genome shotgun (WGS) entry which is preliminary data.</text>
</comment>
<dbReference type="Proteomes" id="UP000735302">
    <property type="component" value="Unassembled WGS sequence"/>
</dbReference>
<keyword evidence="2" id="KW-1185">Reference proteome</keyword>
<evidence type="ECO:0000313" key="1">
    <source>
        <dbReference type="EMBL" id="GFO43260.1"/>
    </source>
</evidence>
<gene>
    <name evidence="1" type="ORF">PoB_006976500</name>
</gene>
<reference evidence="1 2" key="1">
    <citation type="journal article" date="2021" name="Elife">
        <title>Chloroplast acquisition without the gene transfer in kleptoplastic sea slugs, Plakobranchus ocellatus.</title>
        <authorList>
            <person name="Maeda T."/>
            <person name="Takahashi S."/>
            <person name="Yoshida T."/>
            <person name="Shimamura S."/>
            <person name="Takaki Y."/>
            <person name="Nagai Y."/>
            <person name="Toyoda A."/>
            <person name="Suzuki Y."/>
            <person name="Arimoto A."/>
            <person name="Ishii H."/>
            <person name="Satoh N."/>
            <person name="Nishiyama T."/>
            <person name="Hasebe M."/>
            <person name="Maruyama T."/>
            <person name="Minagawa J."/>
            <person name="Obokata J."/>
            <person name="Shigenobu S."/>
        </authorList>
    </citation>
    <scope>NUCLEOTIDE SEQUENCE [LARGE SCALE GENOMIC DNA]</scope>
</reference>
<sequence length="204" mass="21900">MAVTLFEPHRNIRSIKHSTCRSSGNSNDSSNNSSISIRISSSGSRIGGNIVITFEPSRVNRSACRAECLGQVAVLNRRVAMTLALVNDPSVLTTCCRRGHNLCSSEGTRVKMGTPIHPHSSGGPVCSAHHFNIFTFSWCSSSKNLVRESLCLICDVSDSSCLKATTMSLLTAVYNVAMTDDVTRSIGSNWVNVSHALAVRVAAQ</sequence>
<name>A0AAV4DGU9_9GAST</name>